<comment type="caution">
    <text evidence="1">The sequence shown here is derived from an EMBL/GenBank/DDBJ whole genome shotgun (WGS) entry which is preliminary data.</text>
</comment>
<sequence length="187" mass="21563">MDPLVAGTDSSVQFLRLSYQDVPLAHSPRSLTITRTSGVRVLDRLGLSTRYRSYHVNARLSFKGGPVKMLMPFWWKPLPETDYVVKYPYGPTSKLTRQNKIFFLKQNDFTRGQRYSTIIFMSLMGLYTVYAVKGILTAKPKPKGVDHHHDALFPEVYDWVLKNLETFSKNLRQLKTMEVDLSKQSKA</sequence>
<gene>
    <name evidence="1" type="ORF">FSP39_019507</name>
</gene>
<dbReference type="Proteomes" id="UP001186944">
    <property type="component" value="Unassembled WGS sequence"/>
</dbReference>
<reference evidence="1" key="1">
    <citation type="submission" date="2019-08" db="EMBL/GenBank/DDBJ databases">
        <title>The improved chromosome-level genome for the pearl oyster Pinctada fucata martensii using PacBio sequencing and Hi-C.</title>
        <authorList>
            <person name="Zheng Z."/>
        </authorList>
    </citation>
    <scope>NUCLEOTIDE SEQUENCE</scope>
    <source>
        <strain evidence="1">ZZ-2019</strain>
        <tissue evidence="1">Adductor muscle</tissue>
    </source>
</reference>
<dbReference type="AlphaFoldDB" id="A0AA88XXD7"/>
<name>A0AA88XXD7_PINIB</name>
<evidence type="ECO:0000313" key="2">
    <source>
        <dbReference type="Proteomes" id="UP001186944"/>
    </source>
</evidence>
<accession>A0AA88XXD7</accession>
<protein>
    <submittedName>
        <fullName evidence="1">Uncharacterized protein</fullName>
    </submittedName>
</protein>
<keyword evidence="2" id="KW-1185">Reference proteome</keyword>
<dbReference type="EMBL" id="VSWD01000009">
    <property type="protein sequence ID" value="KAK3093739.1"/>
    <property type="molecule type" value="Genomic_DNA"/>
</dbReference>
<organism evidence="1 2">
    <name type="scientific">Pinctada imbricata</name>
    <name type="common">Atlantic pearl-oyster</name>
    <name type="synonym">Pinctada martensii</name>
    <dbReference type="NCBI Taxonomy" id="66713"/>
    <lineage>
        <taxon>Eukaryota</taxon>
        <taxon>Metazoa</taxon>
        <taxon>Spiralia</taxon>
        <taxon>Lophotrochozoa</taxon>
        <taxon>Mollusca</taxon>
        <taxon>Bivalvia</taxon>
        <taxon>Autobranchia</taxon>
        <taxon>Pteriomorphia</taxon>
        <taxon>Pterioida</taxon>
        <taxon>Pterioidea</taxon>
        <taxon>Pteriidae</taxon>
        <taxon>Pinctada</taxon>
    </lineage>
</organism>
<evidence type="ECO:0000313" key="1">
    <source>
        <dbReference type="EMBL" id="KAK3093739.1"/>
    </source>
</evidence>
<proteinExistence type="predicted"/>